<dbReference type="NCBIfam" id="NF006943">
    <property type="entry name" value="PRK09425.1"/>
    <property type="match status" value="1"/>
</dbReference>
<keyword evidence="2" id="KW-0816">Tricarboxylic acid cycle</keyword>
<name>A0A0A5G8D1_9BACI</name>
<evidence type="ECO:0000256" key="3">
    <source>
        <dbReference type="ARBA" id="ARBA00023239"/>
    </source>
</evidence>
<dbReference type="AlphaFoldDB" id="A0A0A5G8D1"/>
<comment type="similarity">
    <text evidence="1">Belongs to the PrpD family.</text>
</comment>
<dbReference type="NCBIfam" id="TIGR02330">
    <property type="entry name" value="prpD"/>
    <property type="match status" value="1"/>
</dbReference>
<reference evidence="6 7" key="1">
    <citation type="submission" date="2013-08" db="EMBL/GenBank/DDBJ databases">
        <authorList>
            <person name="Huang J."/>
            <person name="Wang G."/>
        </authorList>
    </citation>
    <scope>NUCLEOTIDE SEQUENCE [LARGE SCALE GENOMIC DNA]</scope>
    <source>
        <strain evidence="6 7">JSM 072002</strain>
    </source>
</reference>
<dbReference type="Pfam" id="PF19305">
    <property type="entry name" value="MmgE_PrpD_C"/>
    <property type="match status" value="1"/>
</dbReference>
<evidence type="ECO:0000259" key="5">
    <source>
        <dbReference type="Pfam" id="PF19305"/>
    </source>
</evidence>
<dbReference type="InterPro" id="IPR012705">
    <property type="entry name" value="2Me_IsoCit_deHydtase_PrpD"/>
</dbReference>
<dbReference type="InterPro" id="IPR036148">
    <property type="entry name" value="MmgE/PrpD_sf"/>
</dbReference>
<dbReference type="PANTHER" id="PTHR16943:SF8">
    <property type="entry name" value="2-METHYLCITRATE DEHYDRATASE"/>
    <property type="match status" value="1"/>
</dbReference>
<protein>
    <submittedName>
        <fullName evidence="6">2-methylcitrate dehydratase</fullName>
        <ecNumber evidence="6">4.2.1.79</ecNumber>
    </submittedName>
</protein>
<dbReference type="InterPro" id="IPR045336">
    <property type="entry name" value="MmgE_PrpD_N"/>
</dbReference>
<dbReference type="Pfam" id="PF03972">
    <property type="entry name" value="MmgE_PrpD_N"/>
    <property type="match status" value="1"/>
</dbReference>
<keyword evidence="3 6" id="KW-0456">Lyase</keyword>
<feature type="domain" description="MmgE/PrpD C-terminal" evidence="5">
    <location>
        <begin position="287"/>
        <end position="460"/>
    </location>
</feature>
<dbReference type="InterPro" id="IPR042188">
    <property type="entry name" value="MmgE/PrpD_sf_2"/>
</dbReference>
<dbReference type="RefSeq" id="WP_036833565.1">
    <property type="nucleotide sequence ID" value="NZ_AVPG01000007.1"/>
</dbReference>
<dbReference type="SUPFAM" id="SSF103378">
    <property type="entry name" value="2-methylcitrate dehydratase PrpD"/>
    <property type="match status" value="1"/>
</dbReference>
<dbReference type="FunFam" id="3.30.1330.120:FF:000001">
    <property type="entry name" value="2-methylcitrate dehydratase"/>
    <property type="match status" value="1"/>
</dbReference>
<evidence type="ECO:0000259" key="4">
    <source>
        <dbReference type="Pfam" id="PF03972"/>
    </source>
</evidence>
<keyword evidence="7" id="KW-1185">Reference proteome</keyword>
<gene>
    <name evidence="6" type="primary">prpD</name>
    <name evidence="6" type="ORF">N784_15905</name>
</gene>
<dbReference type="InterPro" id="IPR045337">
    <property type="entry name" value="MmgE_PrpD_C"/>
</dbReference>
<dbReference type="GO" id="GO:0019679">
    <property type="term" value="P:propionate metabolic process, methylcitrate cycle"/>
    <property type="evidence" value="ECO:0007669"/>
    <property type="project" value="InterPro"/>
</dbReference>
<evidence type="ECO:0000256" key="2">
    <source>
        <dbReference type="ARBA" id="ARBA00022532"/>
    </source>
</evidence>
<dbReference type="PANTHER" id="PTHR16943">
    <property type="entry name" value="2-METHYLCITRATE DEHYDRATASE-RELATED"/>
    <property type="match status" value="1"/>
</dbReference>
<dbReference type="GO" id="GO:0047547">
    <property type="term" value="F:2-methylcitrate dehydratase activity"/>
    <property type="evidence" value="ECO:0007669"/>
    <property type="project" value="UniProtKB-EC"/>
</dbReference>
<dbReference type="Gene3D" id="1.10.4100.10">
    <property type="entry name" value="2-methylcitrate dehydratase PrpD"/>
    <property type="match status" value="1"/>
</dbReference>
<dbReference type="eggNOG" id="COG2079">
    <property type="taxonomic scope" value="Bacteria"/>
</dbReference>
<dbReference type="EMBL" id="AVPG01000007">
    <property type="protein sequence ID" value="KGX87380.1"/>
    <property type="molecule type" value="Genomic_DNA"/>
</dbReference>
<sequence length="480" mass="53897">MTHTKVKTVHSTDQVLEQIADYAINGQIKSEEAWQTARYVLMDTIGCGVLALKYPECTKHLGPIVPGTVVPNGVHVPGTSYKLDPVHAAFNIGCMIRWLDYNDTWLAAEWGHPSDNLGGVLAVADYISQKRLSEGKAPIRMETVLEYTVKAHEIQGILALENSLNRQGLDHVLFVKVATTAVVTAMLGGNKQDVVNAVSQAWLDNSSLRTYRHAPNTGSRKSWAAGDATSRGVRLAMMTMFGEMGYKTALSAPGWGFQDVLMNGQELTLAQDLDSYVMENILFKIKYPAEFHAQTAVEAAIQLHHEVKDRLEEIHKVTITTHESAIRIIDKTGPLHNPADRDHCLQYITAIGLIYGELTADHYEDATARHPQIDRLREKMETVENKQYSADYLDANKRSIANAVQVHFTDGTSTEQVKIEYPIGHRRRREEGLPLLLNKFQSNLKTRFPLRQVNQILNLCEDHDVLMRKPVNEFMDMFTI</sequence>
<evidence type="ECO:0000313" key="7">
    <source>
        <dbReference type="Proteomes" id="UP000030401"/>
    </source>
</evidence>
<dbReference type="GO" id="GO:0006099">
    <property type="term" value="P:tricarboxylic acid cycle"/>
    <property type="evidence" value="ECO:0007669"/>
    <property type="project" value="UniProtKB-KW"/>
</dbReference>
<comment type="caution">
    <text evidence="6">The sequence shown here is derived from an EMBL/GenBank/DDBJ whole genome shotgun (WGS) entry which is preliminary data.</text>
</comment>
<accession>A0A0A5G8D1</accession>
<dbReference type="EC" id="4.2.1.79" evidence="6"/>
<proteinExistence type="inferred from homology"/>
<dbReference type="Proteomes" id="UP000030401">
    <property type="component" value="Unassembled WGS sequence"/>
</dbReference>
<dbReference type="OrthoDB" id="9797528at2"/>
<dbReference type="InterPro" id="IPR042183">
    <property type="entry name" value="MmgE/PrpD_sf_1"/>
</dbReference>
<dbReference type="STRING" id="1385512.N784_15905"/>
<evidence type="ECO:0000313" key="6">
    <source>
        <dbReference type="EMBL" id="KGX87380.1"/>
    </source>
</evidence>
<dbReference type="GO" id="GO:0051537">
    <property type="term" value="F:2 iron, 2 sulfur cluster binding"/>
    <property type="evidence" value="ECO:0007669"/>
    <property type="project" value="InterPro"/>
</dbReference>
<organism evidence="6 7">
    <name type="scientific">Pontibacillus litoralis JSM 072002</name>
    <dbReference type="NCBI Taxonomy" id="1385512"/>
    <lineage>
        <taxon>Bacteria</taxon>
        <taxon>Bacillati</taxon>
        <taxon>Bacillota</taxon>
        <taxon>Bacilli</taxon>
        <taxon>Bacillales</taxon>
        <taxon>Bacillaceae</taxon>
        <taxon>Pontibacillus</taxon>
    </lineage>
</organism>
<dbReference type="Gene3D" id="3.30.1330.120">
    <property type="entry name" value="2-methylcitrate dehydratase PrpD"/>
    <property type="match status" value="1"/>
</dbReference>
<feature type="domain" description="MmgE/PrpD N-terminal" evidence="4">
    <location>
        <begin position="17"/>
        <end position="268"/>
    </location>
</feature>
<evidence type="ECO:0000256" key="1">
    <source>
        <dbReference type="ARBA" id="ARBA00006174"/>
    </source>
</evidence>
<dbReference type="InterPro" id="IPR005656">
    <property type="entry name" value="MmgE_PrpD"/>
</dbReference>